<protein>
    <submittedName>
        <fullName evidence="2">Methyltransferase</fullName>
    </submittedName>
</protein>
<evidence type="ECO:0000313" key="2">
    <source>
        <dbReference type="EMBL" id="ARD69320.1"/>
    </source>
</evidence>
<dbReference type="GO" id="GO:0008168">
    <property type="term" value="F:methyltransferase activity"/>
    <property type="evidence" value="ECO:0007669"/>
    <property type="project" value="UniProtKB-KW"/>
</dbReference>
<geneLocation type="plasmid" evidence="2">
    <name>pYNKP001-dfrA</name>
</geneLocation>
<organism evidence="2">
    <name type="scientific">Raoultella ornithinolytica</name>
    <name type="common">Klebsiella ornithinolytica</name>
    <dbReference type="NCBI Taxonomy" id="54291"/>
    <lineage>
        <taxon>Bacteria</taxon>
        <taxon>Pseudomonadati</taxon>
        <taxon>Pseudomonadota</taxon>
        <taxon>Gammaproteobacteria</taxon>
        <taxon>Enterobacterales</taxon>
        <taxon>Enterobacteriaceae</taxon>
        <taxon>Klebsiella/Raoultella group</taxon>
        <taxon>Raoultella</taxon>
    </lineage>
</organism>
<dbReference type="GO" id="GO:0032259">
    <property type="term" value="P:methylation"/>
    <property type="evidence" value="ECO:0007669"/>
    <property type="project" value="UniProtKB-KW"/>
</dbReference>
<proteinExistence type="predicted"/>
<dbReference type="Pfam" id="PF13708">
    <property type="entry name" value="DUF4942"/>
    <property type="match status" value="1"/>
</dbReference>
<keyword evidence="2" id="KW-0614">Plasmid</keyword>
<keyword evidence="2" id="KW-0808">Transferase</keyword>
<dbReference type="EMBL" id="KY270853">
    <property type="protein sequence ID" value="ARD69320.1"/>
    <property type="molecule type" value="Genomic_DNA"/>
</dbReference>
<dbReference type="AlphaFoldDB" id="A0A1V0M3D0"/>
<feature type="domain" description="DUF4942" evidence="1">
    <location>
        <begin position="120"/>
        <end position="311"/>
    </location>
</feature>
<accession>A0A1V0M3D0</accession>
<name>A0A1V0M3D0_RAOOR</name>
<dbReference type="InterPro" id="IPR031339">
    <property type="entry name" value="DUF4942"/>
</dbReference>
<evidence type="ECO:0000259" key="1">
    <source>
        <dbReference type="Pfam" id="PF13708"/>
    </source>
</evidence>
<reference evidence="2" key="1">
    <citation type="journal article" date="2017" name="Int. J. Antimicrob. Agents">
        <title>Sequencing and comparative genomics analysis of the IncHI2 plasmids pT5282-mphA and p112298-catA and the IncHI5 plasmid pYNKP001-dfrA.</title>
        <authorList>
            <person name="Liang Q."/>
            <person name="Yin Z."/>
            <person name="Zhao Y."/>
            <person name="Liang L."/>
            <person name="Feng J."/>
            <person name="Zhan Z."/>
            <person name="Wang H."/>
            <person name="Song Y."/>
            <person name="Tong Y."/>
            <person name="Wu W."/>
            <person name="Chen W."/>
            <person name="Wang J."/>
            <person name="Jiang L."/>
            <person name="Zhou D."/>
        </authorList>
    </citation>
    <scope>NUCLEOTIDE SEQUENCE</scope>
    <source>
        <strain evidence="2">YNKP001</strain>
        <plasmid evidence="2">pYNKP001-dfrA</plasmid>
    </source>
</reference>
<sequence length="318" mass="35650">MGVDGTKKKGILVSTKNSFNACLIYPGVHMSLENTLTAELNSSENAGGIIPSVAIDLIIAQRAAGIAAFMEGLDKLREAERLFAAAAEKDWFTGLDEIISTGRRCLKEHEIEAVRRRVARSVDSSIWQRLMTQTGMFTLMSGDQHDKWTAQVYSKDCPEVTLDNVISTFQHLNATKNETFVTGIIDVFRKLSWDYKTNNPCRLGKKIILEGVLSINVSPTRYASVRTNAQNWINDLARAFCLIDKKNVPDSRIAEGCQYRDFINLNSYTLNGVFTCEWFTIKSFWKGSAHVTFTRPDLVEKINEIIASRYPGALPPRV</sequence>
<keyword evidence="2" id="KW-0489">Methyltransferase</keyword>